<dbReference type="OrthoDB" id="9778690at2"/>
<accession>A0A5S4GR67</accession>
<evidence type="ECO:0000259" key="4">
    <source>
        <dbReference type="PROSITE" id="PS50075"/>
    </source>
</evidence>
<keyword evidence="2" id="KW-0597">Phosphoprotein</keyword>
<comment type="caution">
    <text evidence="5">The sequence shown here is derived from an EMBL/GenBank/DDBJ whole genome shotgun (WGS) entry which is preliminary data.</text>
</comment>
<dbReference type="PANTHER" id="PTHR43775">
    <property type="entry name" value="FATTY ACID SYNTHASE"/>
    <property type="match status" value="1"/>
</dbReference>
<dbReference type="AlphaFoldDB" id="A0A5S4GR67"/>
<dbReference type="Pfam" id="PF00550">
    <property type="entry name" value="PP-binding"/>
    <property type="match status" value="1"/>
</dbReference>
<dbReference type="Gene3D" id="3.40.50.720">
    <property type="entry name" value="NAD(P)-binding Rossmann-like Domain"/>
    <property type="match status" value="1"/>
</dbReference>
<dbReference type="SMART" id="SM00823">
    <property type="entry name" value="PKS_PP"/>
    <property type="match status" value="1"/>
</dbReference>
<dbReference type="InterPro" id="IPR020806">
    <property type="entry name" value="PKS_PP-bd"/>
</dbReference>
<gene>
    <name evidence="5" type="ORF">ETD96_36640</name>
</gene>
<dbReference type="InterPro" id="IPR006162">
    <property type="entry name" value="Ppantetheine_attach_site"/>
</dbReference>
<protein>
    <recommendedName>
        <fullName evidence="4">Carrier domain-containing protein</fullName>
    </recommendedName>
</protein>
<sequence>MDALTAHRRARGLPAQSLAWGLWAETSTMTARLDQAGQARLRRGGIMPLASAEGLELFDAALALPGRPHLVPARLDLVALRARAADTAVPGMLRHLLRLPPRRTGADASSLARRLAGLAEAERAELLLDLVRGQIAAVLGHGSADAVAAERPFRDLGFDSLTAVELRNRLGIVSGVRLPATAVFDHPTPVALAGFLGERVAPPAEAEPGLAELDALEAALAGAALDEEARSRFAARLRALVWKFDEGSGAEEDLAAVSDEELFGVLDNELGIS</sequence>
<dbReference type="PROSITE" id="PS50075">
    <property type="entry name" value="CARRIER"/>
    <property type="match status" value="1"/>
</dbReference>
<evidence type="ECO:0000256" key="2">
    <source>
        <dbReference type="ARBA" id="ARBA00022553"/>
    </source>
</evidence>
<dbReference type="PROSITE" id="PS00012">
    <property type="entry name" value="PHOSPHOPANTETHEINE"/>
    <property type="match status" value="1"/>
</dbReference>
<dbReference type="InterPro" id="IPR050091">
    <property type="entry name" value="PKS_NRPS_Biosynth_Enz"/>
</dbReference>
<dbReference type="InterPro" id="IPR009081">
    <property type="entry name" value="PP-bd_ACP"/>
</dbReference>
<dbReference type="Proteomes" id="UP000305238">
    <property type="component" value="Unassembled WGS sequence"/>
</dbReference>
<evidence type="ECO:0000256" key="1">
    <source>
        <dbReference type="ARBA" id="ARBA00022450"/>
    </source>
</evidence>
<dbReference type="Gene3D" id="1.10.1200.10">
    <property type="entry name" value="ACP-like"/>
    <property type="match status" value="1"/>
</dbReference>
<organism evidence="5 6">
    <name type="scientific">Actinomadura geliboluensis</name>
    <dbReference type="NCBI Taxonomy" id="882440"/>
    <lineage>
        <taxon>Bacteria</taxon>
        <taxon>Bacillati</taxon>
        <taxon>Actinomycetota</taxon>
        <taxon>Actinomycetes</taxon>
        <taxon>Streptosporangiales</taxon>
        <taxon>Thermomonosporaceae</taxon>
        <taxon>Actinomadura</taxon>
    </lineage>
</organism>
<name>A0A5S4GR67_9ACTN</name>
<dbReference type="EMBL" id="VCKZ01000408">
    <property type="protein sequence ID" value="TMR28900.1"/>
    <property type="molecule type" value="Genomic_DNA"/>
</dbReference>
<keyword evidence="3" id="KW-0808">Transferase</keyword>
<proteinExistence type="predicted"/>
<dbReference type="PANTHER" id="PTHR43775:SF51">
    <property type="entry name" value="INACTIVE PHENOLPHTHIOCEROL SYNTHESIS POLYKETIDE SYNTHASE TYPE I PKS1-RELATED"/>
    <property type="match status" value="1"/>
</dbReference>
<dbReference type="SMART" id="SM01294">
    <property type="entry name" value="PKS_PP_betabranch"/>
    <property type="match status" value="1"/>
</dbReference>
<dbReference type="InterPro" id="IPR036736">
    <property type="entry name" value="ACP-like_sf"/>
</dbReference>
<keyword evidence="1" id="KW-0596">Phosphopantetheine</keyword>
<dbReference type="GO" id="GO:0004312">
    <property type="term" value="F:fatty acid synthase activity"/>
    <property type="evidence" value="ECO:0007669"/>
    <property type="project" value="TreeGrafter"/>
</dbReference>
<dbReference type="GO" id="GO:0006633">
    <property type="term" value="P:fatty acid biosynthetic process"/>
    <property type="evidence" value="ECO:0007669"/>
    <property type="project" value="TreeGrafter"/>
</dbReference>
<dbReference type="FunFam" id="1.10.1200.10:FF:000007">
    <property type="entry name" value="Probable polyketide synthase pks17"/>
    <property type="match status" value="1"/>
</dbReference>
<feature type="domain" description="Carrier" evidence="4">
    <location>
        <begin position="125"/>
        <end position="200"/>
    </location>
</feature>
<dbReference type="SUPFAM" id="SSF47336">
    <property type="entry name" value="ACP-like"/>
    <property type="match status" value="1"/>
</dbReference>
<reference evidence="5 6" key="1">
    <citation type="submission" date="2019-05" db="EMBL/GenBank/DDBJ databases">
        <title>Draft genome sequence of Actinomadura geliboluensis A8036.</title>
        <authorList>
            <person name="Saricaoglu S."/>
            <person name="Isik K."/>
        </authorList>
    </citation>
    <scope>NUCLEOTIDE SEQUENCE [LARGE SCALE GENOMIC DNA]</scope>
    <source>
        <strain evidence="5 6">A8036</strain>
    </source>
</reference>
<evidence type="ECO:0000313" key="5">
    <source>
        <dbReference type="EMBL" id="TMR28900.1"/>
    </source>
</evidence>
<evidence type="ECO:0000256" key="3">
    <source>
        <dbReference type="ARBA" id="ARBA00022679"/>
    </source>
</evidence>
<evidence type="ECO:0000313" key="6">
    <source>
        <dbReference type="Proteomes" id="UP000305238"/>
    </source>
</evidence>
<dbReference type="GO" id="GO:0031177">
    <property type="term" value="F:phosphopantetheine binding"/>
    <property type="evidence" value="ECO:0007669"/>
    <property type="project" value="InterPro"/>
</dbReference>
<keyword evidence="6" id="KW-1185">Reference proteome</keyword>